<dbReference type="InterPro" id="IPR006059">
    <property type="entry name" value="SBP"/>
</dbReference>
<dbReference type="CDD" id="cd13590">
    <property type="entry name" value="PBP2_PotD_PotF_like"/>
    <property type="match status" value="1"/>
</dbReference>
<dbReference type="KEGG" id="vqi:CCZ37_03100"/>
<accession>A0A223MVN5</accession>
<gene>
    <name evidence="5" type="ORF">CCZ37_03100</name>
</gene>
<dbReference type="GO" id="GO:0015846">
    <property type="term" value="P:polyamine transport"/>
    <property type="evidence" value="ECO:0007669"/>
    <property type="project" value="InterPro"/>
</dbReference>
<evidence type="ECO:0000256" key="4">
    <source>
        <dbReference type="ARBA" id="ARBA00022764"/>
    </source>
</evidence>
<sequence>MMKIHPLALMLFLLGISAHVRSSELNIYLWEDTMSPQIVDQWRQSSGIVINLYHFDNDDERSLLMVKSVQLPFDIVVLDNVSALIYSRLNTFEDLSALPNRKHNDAKWNQACGSHAVPYFWGTVGIVYRKSKLPTKPRNWADLIDMPPALQGHVGMIHDTVETLLPALYVQQQSPITNDDNALKLAYQKMQSVNSNILTYEYVLSYIRSHPDSDNLDMALAYSGDQFSLNKYFGGDDWDFITPQGQPYIWVDCLAINSNSKNKEQAKAFINHLLSPEIAAINAKDIKAATPNLSALNLMPDSYLNDASLFPDPALLEQSIIDSELLPEDLSLRAKIINSILEQHEAQQ</sequence>
<evidence type="ECO:0000313" key="5">
    <source>
        <dbReference type="EMBL" id="ASU21642.1"/>
    </source>
</evidence>
<reference evidence="5 6" key="1">
    <citation type="submission" date="2017-08" db="EMBL/GenBank/DDBJ databases">
        <title>The Vibrio qinghaiensis sp.-Q67 is a luminous bacteria isolated firstly from Qinghai lake, Qinghai province, China, which has been proved to be very sensitive to detect environmental and food pollutants. Therefore, complete genome analysis of V. qinghaiensis sp.-Q67 highlights the potential application of this strain on detection of hazards in the contaminated environments.</title>
        <authorList>
            <person name="Gong L."/>
        </authorList>
    </citation>
    <scope>NUCLEOTIDE SEQUENCE [LARGE SCALE GENOMIC DNA]</scope>
    <source>
        <strain evidence="5 6">Q67</strain>
    </source>
</reference>
<proteinExistence type="predicted"/>
<keyword evidence="3" id="KW-0732">Signal</keyword>
<dbReference type="AlphaFoldDB" id="A0A223MVN5"/>
<keyword evidence="2" id="KW-0813">Transport</keyword>
<dbReference type="PRINTS" id="PR00909">
    <property type="entry name" value="SPERMDNBNDNG"/>
</dbReference>
<dbReference type="Pfam" id="PF13416">
    <property type="entry name" value="SBP_bac_8"/>
    <property type="match status" value="1"/>
</dbReference>
<evidence type="ECO:0000256" key="1">
    <source>
        <dbReference type="ARBA" id="ARBA00004418"/>
    </source>
</evidence>
<dbReference type="GO" id="GO:0042597">
    <property type="term" value="C:periplasmic space"/>
    <property type="evidence" value="ECO:0007669"/>
    <property type="project" value="UniProtKB-SubCell"/>
</dbReference>
<evidence type="ECO:0000256" key="2">
    <source>
        <dbReference type="ARBA" id="ARBA00022448"/>
    </source>
</evidence>
<dbReference type="EMBL" id="CP022741">
    <property type="protein sequence ID" value="ASU21642.1"/>
    <property type="molecule type" value="Genomic_DNA"/>
</dbReference>
<keyword evidence="4" id="KW-0574">Periplasm</keyword>
<dbReference type="GO" id="GO:0019808">
    <property type="term" value="F:polyamine binding"/>
    <property type="evidence" value="ECO:0007669"/>
    <property type="project" value="InterPro"/>
</dbReference>
<dbReference type="Gene3D" id="3.40.190.10">
    <property type="entry name" value="Periplasmic binding protein-like II"/>
    <property type="match status" value="2"/>
</dbReference>
<name>A0A223MVN5_9VIBR</name>
<evidence type="ECO:0000313" key="6">
    <source>
        <dbReference type="Proteomes" id="UP000215148"/>
    </source>
</evidence>
<keyword evidence="6" id="KW-1185">Reference proteome</keyword>
<dbReference type="PANTHER" id="PTHR30222:SF12">
    <property type="entry name" value="NORSPERMIDINE SENSOR"/>
    <property type="match status" value="1"/>
</dbReference>
<comment type="subcellular location">
    <subcellularLocation>
        <location evidence="1">Periplasm</location>
    </subcellularLocation>
</comment>
<dbReference type="RefSeq" id="WP_094499728.1">
    <property type="nucleotide sequence ID" value="NZ_CAWNHI010000001.1"/>
</dbReference>
<dbReference type="PANTHER" id="PTHR30222">
    <property type="entry name" value="SPERMIDINE/PUTRESCINE-BINDING PERIPLASMIC PROTEIN"/>
    <property type="match status" value="1"/>
</dbReference>
<evidence type="ECO:0000256" key="3">
    <source>
        <dbReference type="ARBA" id="ARBA00022729"/>
    </source>
</evidence>
<protein>
    <submittedName>
        <fullName evidence="5">Norspermidine sensor</fullName>
    </submittedName>
</protein>
<dbReference type="InterPro" id="IPR001188">
    <property type="entry name" value="Sperm_putr-bd"/>
</dbReference>
<dbReference type="SUPFAM" id="SSF53850">
    <property type="entry name" value="Periplasmic binding protein-like II"/>
    <property type="match status" value="1"/>
</dbReference>
<dbReference type="Proteomes" id="UP000215148">
    <property type="component" value="Chromosome 1"/>
</dbReference>
<organism evidence="5 6">
    <name type="scientific">Vibrio qinghaiensis</name>
    <dbReference type="NCBI Taxonomy" id="2025808"/>
    <lineage>
        <taxon>Bacteria</taxon>
        <taxon>Pseudomonadati</taxon>
        <taxon>Pseudomonadota</taxon>
        <taxon>Gammaproteobacteria</taxon>
        <taxon>Vibrionales</taxon>
        <taxon>Vibrionaceae</taxon>
        <taxon>Vibrio</taxon>
    </lineage>
</organism>